<feature type="compositionally biased region" description="Polar residues" evidence="1">
    <location>
        <begin position="484"/>
        <end position="496"/>
    </location>
</feature>
<evidence type="ECO:0000313" key="2">
    <source>
        <dbReference type="EMBL" id="KAK0178643.1"/>
    </source>
</evidence>
<dbReference type="GO" id="GO:0032465">
    <property type="term" value="P:regulation of cytokinesis"/>
    <property type="evidence" value="ECO:0007669"/>
    <property type="project" value="InterPro"/>
</dbReference>
<comment type="caution">
    <text evidence="2">The sequence shown here is derived from an EMBL/GenBank/DDBJ whole genome shotgun (WGS) entry which is preliminary data.</text>
</comment>
<dbReference type="PROSITE" id="PS50096">
    <property type="entry name" value="IQ"/>
    <property type="match status" value="1"/>
</dbReference>
<dbReference type="InterPro" id="IPR033207">
    <property type="entry name" value="CCP110"/>
</dbReference>
<evidence type="ECO:0000313" key="3">
    <source>
        <dbReference type="Proteomes" id="UP001168972"/>
    </source>
</evidence>
<dbReference type="GO" id="GO:0005814">
    <property type="term" value="C:centriole"/>
    <property type="evidence" value="ECO:0007669"/>
    <property type="project" value="InterPro"/>
</dbReference>
<dbReference type="Proteomes" id="UP001168972">
    <property type="component" value="Unassembled WGS sequence"/>
</dbReference>
<dbReference type="AlphaFoldDB" id="A0AA39KYJ3"/>
<sequence>MESYISCIKIRGTPILPPLMTDDRRMEMNYYKKLALAVENKLSNLRLTNKINTDVVKLDETNDNETSDVDKKLNKTNSEINSESIDAECKVTSDEETIIISTGINKFINNSDSSKTDITEATSDLIKPSVPTTLDIIPITMDLSNIPKSGKSSSETEEFEGEVPKLVRQASYTLDTPSPMLLAHLVEHSADDYVPTAMTNGVNKREWNMVDGKTEWKYQGETPDSIKRQYSSSENEIYLNRRRNSISGCENNREGNKSSRGKIRRQSINTKHYIVKSVDCIPTIFSKEQSSISSKDHKSNIPIKKYSPNNRCMSSDNQKLKTNKNIPDVNLIHKFGGSLGTLSNQSSISNKKRSQLDNNRMTKSFDMSSTPKCKLSNSPDKLKPNIVSDKLIHVFKEIQKTHEHQMADLVARQQKEQIMMQQEFQKQQLLLLSKIEESFPGVALPFLAKNITALSIDNRIKGQNYSSYNSISLSKSEPNRSDPETSPINGSSFDSDESISLNCNVSTQERSLACSNMSCERQKSNVSRELFPLDNNKTHVPVTNGFIHEDKHIKAATIINAYARGYFVRRLMKTERVVTLKNTYKEALHCMLKLHVDAPLELAELNFHKRLQHQCDAASISIVELFAQDPRKLMEIIAHDRQIKKSRQERPNSARSSYSFATQRTLARKRIKELGIVQLPDSSRSINNARTRCQTWTSNSREKRSPGIIYQGIKRSTSAGAVRKPWR</sequence>
<dbReference type="GO" id="GO:0007099">
    <property type="term" value="P:centriole replication"/>
    <property type="evidence" value="ECO:0007669"/>
    <property type="project" value="InterPro"/>
</dbReference>
<feature type="region of interest" description="Disordered" evidence="1">
    <location>
        <begin position="292"/>
        <end position="316"/>
    </location>
</feature>
<gene>
    <name evidence="2" type="ORF">PV327_007518</name>
</gene>
<dbReference type="EMBL" id="JAQQBR010000004">
    <property type="protein sequence ID" value="KAK0178643.1"/>
    <property type="molecule type" value="Genomic_DNA"/>
</dbReference>
<proteinExistence type="predicted"/>
<dbReference type="GO" id="GO:1903723">
    <property type="term" value="P:negative regulation of centriole elongation"/>
    <property type="evidence" value="ECO:0007669"/>
    <property type="project" value="TreeGrafter"/>
</dbReference>
<name>A0AA39KYJ3_MICHY</name>
<protein>
    <submittedName>
        <fullName evidence="2">Uncharacterized protein</fullName>
    </submittedName>
</protein>
<dbReference type="Pfam" id="PF16025">
    <property type="entry name" value="CaM_bind"/>
    <property type="match status" value="1"/>
</dbReference>
<dbReference type="PANTHER" id="PTHR13594">
    <property type="entry name" value="CENTRIOLAR COILED-COIL PROTEIN OF 110 KDA"/>
    <property type="match status" value="1"/>
</dbReference>
<dbReference type="CDD" id="cd23767">
    <property type="entry name" value="IQCD"/>
    <property type="match status" value="1"/>
</dbReference>
<feature type="region of interest" description="Disordered" evidence="1">
    <location>
        <begin position="471"/>
        <end position="496"/>
    </location>
</feature>
<feature type="compositionally biased region" description="Polar residues" evidence="1">
    <location>
        <begin position="307"/>
        <end position="316"/>
    </location>
</feature>
<keyword evidence="3" id="KW-1185">Reference proteome</keyword>
<reference evidence="2" key="2">
    <citation type="submission" date="2023-03" db="EMBL/GenBank/DDBJ databases">
        <authorList>
            <person name="Inwood S.N."/>
            <person name="Skelly J.G."/>
            <person name="Guhlin J."/>
            <person name="Harrop T.W.R."/>
            <person name="Goldson S.G."/>
            <person name="Dearden P.K."/>
        </authorList>
    </citation>
    <scope>NUCLEOTIDE SEQUENCE</scope>
    <source>
        <strain evidence="2">Lincoln</strain>
        <tissue evidence="2">Whole body</tissue>
    </source>
</reference>
<dbReference type="PANTHER" id="PTHR13594:SF1">
    <property type="entry name" value="CENTRIOLAR COILED-COIL PROTEIN OF 110 KDA"/>
    <property type="match status" value="1"/>
</dbReference>
<dbReference type="GO" id="GO:0032053">
    <property type="term" value="P:ciliary basal body organization"/>
    <property type="evidence" value="ECO:0007669"/>
    <property type="project" value="TreeGrafter"/>
</dbReference>
<evidence type="ECO:0000256" key="1">
    <source>
        <dbReference type="SAM" id="MobiDB-lite"/>
    </source>
</evidence>
<reference evidence="2" key="1">
    <citation type="journal article" date="2023" name="bioRxiv">
        <title>Scaffold-level genome assemblies of two parasitoid biocontrol wasps reveal the parthenogenesis mechanism and an associated novel virus.</title>
        <authorList>
            <person name="Inwood S."/>
            <person name="Skelly J."/>
            <person name="Guhlin J."/>
            <person name="Harrop T."/>
            <person name="Goldson S."/>
            <person name="Dearden P."/>
        </authorList>
    </citation>
    <scope>NUCLEOTIDE SEQUENCE</scope>
    <source>
        <strain evidence="2">Lincoln</strain>
        <tissue evidence="2">Whole body</tissue>
    </source>
</reference>
<organism evidence="2 3">
    <name type="scientific">Microctonus hyperodae</name>
    <name type="common">Parasitoid wasp</name>
    <dbReference type="NCBI Taxonomy" id="165561"/>
    <lineage>
        <taxon>Eukaryota</taxon>
        <taxon>Metazoa</taxon>
        <taxon>Ecdysozoa</taxon>
        <taxon>Arthropoda</taxon>
        <taxon>Hexapoda</taxon>
        <taxon>Insecta</taxon>
        <taxon>Pterygota</taxon>
        <taxon>Neoptera</taxon>
        <taxon>Endopterygota</taxon>
        <taxon>Hymenoptera</taxon>
        <taxon>Apocrita</taxon>
        <taxon>Ichneumonoidea</taxon>
        <taxon>Braconidae</taxon>
        <taxon>Euphorinae</taxon>
        <taxon>Microctonus</taxon>
    </lineage>
</organism>
<accession>A0AA39KYJ3</accession>